<dbReference type="Proteomes" id="UP001209540">
    <property type="component" value="Unassembled WGS sequence"/>
</dbReference>
<reference evidence="1" key="2">
    <citation type="submission" date="2023-02" db="EMBL/GenBank/DDBJ databases">
        <authorList>
            <consortium name="DOE Joint Genome Institute"/>
            <person name="Mondo S.J."/>
            <person name="Chang Y."/>
            <person name="Wang Y."/>
            <person name="Ahrendt S."/>
            <person name="Andreopoulos W."/>
            <person name="Barry K."/>
            <person name="Beard J."/>
            <person name="Benny G.L."/>
            <person name="Blankenship S."/>
            <person name="Bonito G."/>
            <person name="Cuomo C."/>
            <person name="Desiro A."/>
            <person name="Gervers K.A."/>
            <person name="Hundley H."/>
            <person name="Kuo A."/>
            <person name="LaButti K."/>
            <person name="Lang B.F."/>
            <person name="Lipzen A."/>
            <person name="O'Donnell K."/>
            <person name="Pangilinan J."/>
            <person name="Reynolds N."/>
            <person name="Sandor L."/>
            <person name="Smith M.W."/>
            <person name="Tsang A."/>
            <person name="Grigoriev I.V."/>
            <person name="Stajich J.E."/>
            <person name="Spatafora J.W."/>
        </authorList>
    </citation>
    <scope>NUCLEOTIDE SEQUENCE</scope>
    <source>
        <strain evidence="1">RSA 2281</strain>
    </source>
</reference>
<proteinExistence type="predicted"/>
<accession>A0AAD5JS39</accession>
<evidence type="ECO:0000313" key="1">
    <source>
        <dbReference type="EMBL" id="KAI9251369.1"/>
    </source>
</evidence>
<protein>
    <submittedName>
        <fullName evidence="1">Uncharacterized protein</fullName>
    </submittedName>
</protein>
<sequence>LVESVLVSANAWVLITQVEVYISNHLHLDDCAFQRTGPCSATPTVHFIDKNHYKATWKELVIRWGNFEFLVLGGYCGERYSNKRKAFLGHSIPTSLFDFISSNDSNDNNIFDIVVPVTPVHFYQSTRYLRDFTKTSARRQWAFGSRRFIKNGFEATHALEID</sequence>
<name>A0AAD5JS39_9FUNG</name>
<evidence type="ECO:0000313" key="2">
    <source>
        <dbReference type="Proteomes" id="UP001209540"/>
    </source>
</evidence>
<reference evidence="1" key="1">
    <citation type="journal article" date="2022" name="IScience">
        <title>Evolution of zygomycete secretomes and the origins of terrestrial fungal ecologies.</title>
        <authorList>
            <person name="Chang Y."/>
            <person name="Wang Y."/>
            <person name="Mondo S."/>
            <person name="Ahrendt S."/>
            <person name="Andreopoulos W."/>
            <person name="Barry K."/>
            <person name="Beard J."/>
            <person name="Benny G.L."/>
            <person name="Blankenship S."/>
            <person name="Bonito G."/>
            <person name="Cuomo C."/>
            <person name="Desiro A."/>
            <person name="Gervers K.A."/>
            <person name="Hundley H."/>
            <person name="Kuo A."/>
            <person name="LaButti K."/>
            <person name="Lang B.F."/>
            <person name="Lipzen A."/>
            <person name="O'Donnell K."/>
            <person name="Pangilinan J."/>
            <person name="Reynolds N."/>
            <person name="Sandor L."/>
            <person name="Smith M.E."/>
            <person name="Tsang A."/>
            <person name="Grigoriev I.V."/>
            <person name="Stajich J.E."/>
            <person name="Spatafora J.W."/>
        </authorList>
    </citation>
    <scope>NUCLEOTIDE SEQUENCE</scope>
    <source>
        <strain evidence="1">RSA 2281</strain>
    </source>
</reference>
<feature type="non-terminal residue" evidence="1">
    <location>
        <position position="1"/>
    </location>
</feature>
<gene>
    <name evidence="1" type="ORF">BDA99DRAFT_417849</name>
</gene>
<dbReference type="AlphaFoldDB" id="A0AAD5JS39"/>
<feature type="non-terminal residue" evidence="1">
    <location>
        <position position="162"/>
    </location>
</feature>
<dbReference type="EMBL" id="JAIXMP010000030">
    <property type="protein sequence ID" value="KAI9251369.1"/>
    <property type="molecule type" value="Genomic_DNA"/>
</dbReference>
<keyword evidence="2" id="KW-1185">Reference proteome</keyword>
<organism evidence="1 2">
    <name type="scientific">Phascolomyces articulosus</name>
    <dbReference type="NCBI Taxonomy" id="60185"/>
    <lineage>
        <taxon>Eukaryota</taxon>
        <taxon>Fungi</taxon>
        <taxon>Fungi incertae sedis</taxon>
        <taxon>Mucoromycota</taxon>
        <taxon>Mucoromycotina</taxon>
        <taxon>Mucoromycetes</taxon>
        <taxon>Mucorales</taxon>
        <taxon>Lichtheimiaceae</taxon>
        <taxon>Phascolomyces</taxon>
    </lineage>
</organism>
<comment type="caution">
    <text evidence="1">The sequence shown here is derived from an EMBL/GenBank/DDBJ whole genome shotgun (WGS) entry which is preliminary data.</text>
</comment>